<dbReference type="Proteomes" id="UP001174909">
    <property type="component" value="Unassembled WGS sequence"/>
</dbReference>
<keyword evidence="2" id="KW-1185">Reference proteome</keyword>
<dbReference type="Gene3D" id="1.10.533.10">
    <property type="entry name" value="Death Domain, Fas"/>
    <property type="match status" value="1"/>
</dbReference>
<comment type="caution">
    <text evidence="1">The sequence shown here is derived from an EMBL/GenBank/DDBJ whole genome shotgun (WGS) entry which is preliminary data.</text>
</comment>
<dbReference type="AlphaFoldDB" id="A0AA35WMQ3"/>
<dbReference type="InterPro" id="IPR011029">
    <property type="entry name" value="DEATH-like_dom_sf"/>
</dbReference>
<accession>A0AA35WMQ3</accession>
<name>A0AA35WMQ3_GEOBA</name>
<proteinExistence type="predicted"/>
<dbReference type="EMBL" id="CASHTH010001800">
    <property type="protein sequence ID" value="CAI8020095.1"/>
    <property type="molecule type" value="Genomic_DNA"/>
</dbReference>
<gene>
    <name evidence="1" type="ORF">GBAR_LOCUS12024</name>
</gene>
<sequence length="129" mass="14134">MKKDVVALPCFVDTSVLQIATSPSLVSAGINDLFTVCSELVGVAHKWKKVGLALRLDPNFLNRINAKQNDVEDNLSDVLEEWLKKSYDTESFGDPSWKLLVDAVAHPVGGKDRALAMEIAAKYNVPPPQ</sequence>
<organism evidence="1 2">
    <name type="scientific">Geodia barretti</name>
    <name type="common">Barrett's horny sponge</name>
    <dbReference type="NCBI Taxonomy" id="519541"/>
    <lineage>
        <taxon>Eukaryota</taxon>
        <taxon>Metazoa</taxon>
        <taxon>Porifera</taxon>
        <taxon>Demospongiae</taxon>
        <taxon>Heteroscleromorpha</taxon>
        <taxon>Tetractinellida</taxon>
        <taxon>Astrophorina</taxon>
        <taxon>Geodiidae</taxon>
        <taxon>Geodia</taxon>
    </lineage>
</organism>
<reference evidence="1" key="1">
    <citation type="submission" date="2023-03" db="EMBL/GenBank/DDBJ databases">
        <authorList>
            <person name="Steffen K."/>
            <person name="Cardenas P."/>
        </authorList>
    </citation>
    <scope>NUCLEOTIDE SEQUENCE</scope>
</reference>
<evidence type="ECO:0000313" key="1">
    <source>
        <dbReference type="EMBL" id="CAI8020095.1"/>
    </source>
</evidence>
<evidence type="ECO:0000313" key="2">
    <source>
        <dbReference type="Proteomes" id="UP001174909"/>
    </source>
</evidence>
<protein>
    <recommendedName>
        <fullName evidence="3">Death domain-containing protein</fullName>
    </recommendedName>
</protein>
<evidence type="ECO:0008006" key="3">
    <source>
        <dbReference type="Google" id="ProtNLM"/>
    </source>
</evidence>